<dbReference type="PANTHER" id="PTHR47256:SF1">
    <property type="entry name" value="ZN(II)2CYS6 TRANSCRIPTION FACTOR (EUROFUNG)"/>
    <property type="match status" value="1"/>
</dbReference>
<dbReference type="SUPFAM" id="SSF57701">
    <property type="entry name" value="Zn2/Cys6 DNA-binding domain"/>
    <property type="match status" value="1"/>
</dbReference>
<dbReference type="InterPro" id="IPR053187">
    <property type="entry name" value="Notoamide_regulator"/>
</dbReference>
<evidence type="ECO:0000259" key="6">
    <source>
        <dbReference type="PROSITE" id="PS50048"/>
    </source>
</evidence>
<organism evidence="7">
    <name type="scientific">Talaromyces marneffei PM1</name>
    <dbReference type="NCBI Taxonomy" id="1077442"/>
    <lineage>
        <taxon>Eukaryota</taxon>
        <taxon>Fungi</taxon>
        <taxon>Dikarya</taxon>
        <taxon>Ascomycota</taxon>
        <taxon>Pezizomycotina</taxon>
        <taxon>Eurotiomycetes</taxon>
        <taxon>Eurotiomycetidae</taxon>
        <taxon>Eurotiales</taxon>
        <taxon>Trichocomaceae</taxon>
        <taxon>Talaromyces</taxon>
        <taxon>Talaromyces sect. Talaromyces</taxon>
    </lineage>
</organism>
<feature type="region of interest" description="Disordered" evidence="5">
    <location>
        <begin position="650"/>
        <end position="680"/>
    </location>
</feature>
<evidence type="ECO:0000256" key="1">
    <source>
        <dbReference type="ARBA" id="ARBA00023015"/>
    </source>
</evidence>
<feature type="domain" description="Zn(2)-C6 fungal-type" evidence="6">
    <location>
        <begin position="41"/>
        <end position="70"/>
    </location>
</feature>
<evidence type="ECO:0000313" key="7">
    <source>
        <dbReference type="EMBL" id="KFX52659.1"/>
    </source>
</evidence>
<proteinExistence type="predicted"/>
<gene>
    <name evidence="7" type="ORF">GQ26_0020940</name>
</gene>
<dbReference type="CDD" id="cd12148">
    <property type="entry name" value="fungal_TF_MHR"/>
    <property type="match status" value="1"/>
</dbReference>
<dbReference type="InterPro" id="IPR001138">
    <property type="entry name" value="Zn2Cys6_DnaBD"/>
</dbReference>
<dbReference type="GO" id="GO:0000981">
    <property type="term" value="F:DNA-binding transcription factor activity, RNA polymerase II-specific"/>
    <property type="evidence" value="ECO:0007669"/>
    <property type="project" value="InterPro"/>
</dbReference>
<sequence length="704" mass="79729">MSTDRSKLHHLVPAPWGNNPVGERSQPAMPRRVRPKNASRACNECQKRKIKCIGSNPCKNCHENSLYCEINDETDGRRRFALKRKVEDLEQDRHMLLGLIEALRDNGYQAGQLLGLIRNNASVDDIRSVVSNRMERLSLRIPISTPESSWGMPSPSTSSMSPMPSSSQVEMHAFPSISDSNSRNVMNIDRLTDIPLFELSAKPWTEVTTDDGFVSHLISLWLTWDHVVRNWIEKDLFIAAMKSGDVNSPFCSPFLVNIILSQACSYSSYPEAFINPNNLNSRGQHFYNEAKRHLDTLEGRISLTTVQGLGSNGSSTCMMGKDRVGHNYFSQTIISIRNLVGRANEIIAQAGAQADAMERSIGLCARGIFSFFTLADLALHTQISMRPPKRAYLPIDHDPTDTWTTYPYRSQRVPAHRNCVHNQSFDLHLIMYEVIQFLNAGAQDEQTRNSRSYSKVERVTISFYERLTHWSRSLPECLKEGQTWTPAVIGLHMSYHVYIITIFSYLKVHPSAPASLASSAQQQCISSALAVRDLMNTYRSKWRRIEYQPVEYMQFIAVCLFVLLEDLDAPRSSQAFVELSVIARSMARRYQLARGILRLVQLSGREQNIVLPEEAQQLYQEFELEWFRFGGVEQFSSSYPNFSLSMRSLAASNSSPPGGSDDGNDDGNSTKQRNDNQPSLTLSGAELDLFVRRWDDVLKIDNEM</sequence>
<keyword evidence="4" id="KW-0539">Nucleus</keyword>
<dbReference type="PANTHER" id="PTHR47256">
    <property type="entry name" value="ZN(II)2CYS6 TRANSCRIPTION FACTOR (EUROFUNG)-RELATED"/>
    <property type="match status" value="1"/>
</dbReference>
<keyword evidence="2" id="KW-0238">DNA-binding</keyword>
<feature type="region of interest" description="Disordered" evidence="5">
    <location>
        <begin position="1"/>
        <end position="35"/>
    </location>
</feature>
<dbReference type="PROSITE" id="PS50048">
    <property type="entry name" value="ZN2_CY6_FUNGAL_2"/>
    <property type="match status" value="1"/>
</dbReference>
<dbReference type="CDD" id="cd00067">
    <property type="entry name" value="GAL4"/>
    <property type="match status" value="1"/>
</dbReference>
<protein>
    <submittedName>
        <fullName evidence="7">Nitrogen assimilation transcription factor nirA</fullName>
    </submittedName>
</protein>
<reference evidence="7" key="1">
    <citation type="journal article" date="2014" name="PLoS Genet.">
        <title>Signature Gene Expression Reveals Novel Clues to the Molecular Mechanisms of Dimorphic Transition in Penicillium marneffei.</title>
        <authorList>
            <person name="Yang E."/>
            <person name="Wang G."/>
            <person name="Cai J."/>
            <person name="Woo P.C."/>
            <person name="Lau S.K."/>
            <person name="Yuen K.-Y."/>
            <person name="Chow W.-N."/>
            <person name="Lin X."/>
        </authorList>
    </citation>
    <scope>NUCLEOTIDE SEQUENCE [LARGE SCALE GENOMIC DNA]</scope>
    <source>
        <strain evidence="7">PM1</strain>
    </source>
</reference>
<name>A0A093VRN9_TALMA</name>
<dbReference type="SMART" id="SM00066">
    <property type="entry name" value="GAL4"/>
    <property type="match status" value="1"/>
</dbReference>
<dbReference type="GO" id="GO:0008270">
    <property type="term" value="F:zinc ion binding"/>
    <property type="evidence" value="ECO:0007669"/>
    <property type="project" value="InterPro"/>
</dbReference>
<keyword evidence="3" id="KW-0804">Transcription</keyword>
<evidence type="ECO:0000256" key="5">
    <source>
        <dbReference type="SAM" id="MobiDB-lite"/>
    </source>
</evidence>
<evidence type="ECO:0000256" key="4">
    <source>
        <dbReference type="ARBA" id="ARBA00023242"/>
    </source>
</evidence>
<evidence type="ECO:0000256" key="3">
    <source>
        <dbReference type="ARBA" id="ARBA00023163"/>
    </source>
</evidence>
<comment type="caution">
    <text evidence="7">The sequence shown here is derived from an EMBL/GenBank/DDBJ whole genome shotgun (WGS) entry which is preliminary data.</text>
</comment>
<dbReference type="EMBL" id="JPOX01000002">
    <property type="protein sequence ID" value="KFX52659.1"/>
    <property type="molecule type" value="Genomic_DNA"/>
</dbReference>
<dbReference type="AlphaFoldDB" id="A0A093VRN9"/>
<dbReference type="GO" id="GO:0003677">
    <property type="term" value="F:DNA binding"/>
    <property type="evidence" value="ECO:0007669"/>
    <property type="project" value="UniProtKB-KW"/>
</dbReference>
<keyword evidence="1" id="KW-0805">Transcription regulation</keyword>
<dbReference type="Gene3D" id="4.10.240.10">
    <property type="entry name" value="Zn(2)-C6 fungal-type DNA-binding domain"/>
    <property type="match status" value="1"/>
</dbReference>
<evidence type="ECO:0000256" key="2">
    <source>
        <dbReference type="ARBA" id="ARBA00023125"/>
    </source>
</evidence>
<dbReference type="eggNOG" id="ENOG502SP7J">
    <property type="taxonomic scope" value="Eukaryota"/>
</dbReference>
<accession>A0A093VRN9</accession>
<dbReference type="InterPro" id="IPR036864">
    <property type="entry name" value="Zn2-C6_fun-type_DNA-bd_sf"/>
</dbReference>
<dbReference type="Pfam" id="PF00172">
    <property type="entry name" value="Zn_clus"/>
    <property type="match status" value="1"/>
</dbReference>